<reference evidence="1 2" key="1">
    <citation type="journal article" date="2014" name="Genome Announc.">
        <title>Draft Genome Sequence of the Antitrypanosomally Active Sponge-Associated Bacterium Actinokineospora sp. Strain EG49.</title>
        <authorList>
            <person name="Harjes J."/>
            <person name="Ryu T."/>
            <person name="Abdelmohsen U.R."/>
            <person name="Moitinho-Silva L."/>
            <person name="Horn H."/>
            <person name="Ravasi T."/>
            <person name="Hentschel U."/>
        </authorList>
    </citation>
    <scope>NUCLEOTIDE SEQUENCE [LARGE SCALE GENOMIC DNA]</scope>
    <source>
        <strain evidence="1 2">EG49</strain>
    </source>
</reference>
<organism evidence="1 2">
    <name type="scientific">Actinokineospora spheciospongiae</name>
    <dbReference type="NCBI Taxonomy" id="909613"/>
    <lineage>
        <taxon>Bacteria</taxon>
        <taxon>Bacillati</taxon>
        <taxon>Actinomycetota</taxon>
        <taxon>Actinomycetes</taxon>
        <taxon>Pseudonocardiales</taxon>
        <taxon>Pseudonocardiaceae</taxon>
        <taxon>Actinokineospora</taxon>
    </lineage>
</organism>
<sequence>MSVSRARVLAHRVARHGLHRDGVDAVVDLGVQDGGSGGPAVALAARGLAVPDPVAVWTLRGAPHVLRREDVAATAEALWPRSDADALARLGGFGSALRKAGVGGLEAIDRASRVMREVVAEEKPRGQVSAEMTAALPAQYSYACATCAATHVWGSLFQLVGVFAGVEVLGAARPTRLRPLPHRHDVPTAASGTLLDAYLRVHGPSTLAAAAAFLGTTQAAARPAWPAHLVPVDVEGTRMWLPEADVEALRGAPDADVVRLLPPLDPLVQARDRETLVPDPAERARVWKVIGNPGTVLAGGAIVGTWRAKASGRKLAITVAGFAPLPGSVRRAVAVEAEVVAGARGVAEVRVEHT</sequence>
<dbReference type="EMBL" id="AYXG01000197">
    <property type="protein sequence ID" value="EWC59605.1"/>
    <property type="molecule type" value="Genomic_DNA"/>
</dbReference>
<dbReference type="InterPro" id="IPR009351">
    <property type="entry name" value="AlkZ-like"/>
</dbReference>
<name>W7IFG4_9PSEU</name>
<dbReference type="eggNOG" id="COG3416">
    <property type="taxonomic scope" value="Bacteria"/>
</dbReference>
<evidence type="ECO:0008006" key="3">
    <source>
        <dbReference type="Google" id="ProtNLM"/>
    </source>
</evidence>
<accession>W7IFG4</accession>
<gene>
    <name evidence="1" type="ORF">UO65_5146</name>
</gene>
<evidence type="ECO:0000313" key="2">
    <source>
        <dbReference type="Proteomes" id="UP000019277"/>
    </source>
</evidence>
<proteinExistence type="predicted"/>
<dbReference type="STRING" id="909613.UO65_5146"/>
<protein>
    <recommendedName>
        <fullName evidence="3">Winged helix DNA-binding domain-containing protein</fullName>
    </recommendedName>
</protein>
<dbReference type="PANTHER" id="PTHR38479:SF2">
    <property type="entry name" value="WINGED HELIX DNA-BINDING DOMAIN-CONTAINING PROTEIN"/>
    <property type="match status" value="1"/>
</dbReference>
<dbReference type="Proteomes" id="UP000019277">
    <property type="component" value="Unassembled WGS sequence"/>
</dbReference>
<dbReference type="PANTHER" id="PTHR38479">
    <property type="entry name" value="LMO0824 PROTEIN"/>
    <property type="match status" value="1"/>
</dbReference>
<comment type="caution">
    <text evidence="1">The sequence shown here is derived from an EMBL/GenBank/DDBJ whole genome shotgun (WGS) entry which is preliminary data.</text>
</comment>
<evidence type="ECO:0000313" key="1">
    <source>
        <dbReference type="EMBL" id="EWC59605.1"/>
    </source>
</evidence>
<keyword evidence="2" id="KW-1185">Reference proteome</keyword>
<dbReference type="Pfam" id="PF06224">
    <property type="entry name" value="AlkZ-like"/>
    <property type="match status" value="1"/>
</dbReference>
<dbReference type="AlphaFoldDB" id="W7IFG4"/>